<feature type="domain" description="C2H2-type" evidence="11">
    <location>
        <begin position="173"/>
        <end position="200"/>
    </location>
</feature>
<evidence type="ECO:0000313" key="12">
    <source>
        <dbReference type="EMBL" id="CAH0395446.1"/>
    </source>
</evidence>
<feature type="region of interest" description="Disordered" evidence="10">
    <location>
        <begin position="212"/>
        <end position="235"/>
    </location>
</feature>
<evidence type="ECO:0000256" key="6">
    <source>
        <dbReference type="ARBA" id="ARBA00023015"/>
    </source>
</evidence>
<evidence type="ECO:0000256" key="3">
    <source>
        <dbReference type="ARBA" id="ARBA00022737"/>
    </source>
</evidence>
<dbReference type="Pfam" id="PF00096">
    <property type="entry name" value="zf-C2H2"/>
    <property type="match status" value="5"/>
</dbReference>
<dbReference type="GO" id="GO:0005634">
    <property type="term" value="C:nucleus"/>
    <property type="evidence" value="ECO:0007669"/>
    <property type="project" value="UniProtKB-SubCell"/>
</dbReference>
<dbReference type="GO" id="GO:0008270">
    <property type="term" value="F:zinc ion binding"/>
    <property type="evidence" value="ECO:0007669"/>
    <property type="project" value="UniProtKB-KW"/>
</dbReference>
<reference evidence="12" key="1">
    <citation type="submission" date="2021-12" db="EMBL/GenBank/DDBJ databases">
        <authorList>
            <person name="King R."/>
        </authorList>
    </citation>
    <scope>NUCLEOTIDE SEQUENCE</scope>
</reference>
<protein>
    <recommendedName>
        <fullName evidence="11">C2H2-type domain-containing protein</fullName>
    </recommendedName>
</protein>
<dbReference type="PROSITE" id="PS00028">
    <property type="entry name" value="ZINC_FINGER_C2H2_1"/>
    <property type="match status" value="6"/>
</dbReference>
<organism evidence="12 13">
    <name type="scientific">Bemisia tabaci</name>
    <name type="common">Sweetpotato whitefly</name>
    <name type="synonym">Aleurodes tabaci</name>
    <dbReference type="NCBI Taxonomy" id="7038"/>
    <lineage>
        <taxon>Eukaryota</taxon>
        <taxon>Metazoa</taxon>
        <taxon>Ecdysozoa</taxon>
        <taxon>Arthropoda</taxon>
        <taxon>Hexapoda</taxon>
        <taxon>Insecta</taxon>
        <taxon>Pterygota</taxon>
        <taxon>Neoptera</taxon>
        <taxon>Paraneoptera</taxon>
        <taxon>Hemiptera</taxon>
        <taxon>Sternorrhyncha</taxon>
        <taxon>Aleyrodoidea</taxon>
        <taxon>Aleyrodidae</taxon>
        <taxon>Aleyrodinae</taxon>
        <taxon>Bemisia</taxon>
    </lineage>
</organism>
<keyword evidence="8" id="KW-0539">Nucleus</keyword>
<evidence type="ECO:0000259" key="11">
    <source>
        <dbReference type="PROSITE" id="PS50157"/>
    </source>
</evidence>
<dbReference type="EMBL" id="OU963870">
    <property type="protein sequence ID" value="CAH0395446.1"/>
    <property type="molecule type" value="Genomic_DNA"/>
</dbReference>
<dbReference type="PROSITE" id="PS50157">
    <property type="entry name" value="ZINC_FINGER_C2H2_2"/>
    <property type="match status" value="5"/>
</dbReference>
<dbReference type="Proteomes" id="UP001152759">
    <property type="component" value="Chromosome 9"/>
</dbReference>
<dbReference type="Gene3D" id="3.30.160.60">
    <property type="entry name" value="Classic Zinc Finger"/>
    <property type="match status" value="5"/>
</dbReference>
<feature type="domain" description="C2H2-type" evidence="11">
    <location>
        <begin position="104"/>
        <end position="133"/>
    </location>
</feature>
<dbReference type="GO" id="GO:0006357">
    <property type="term" value="P:regulation of transcription by RNA polymerase II"/>
    <property type="evidence" value="ECO:0007669"/>
    <property type="project" value="TreeGrafter"/>
</dbReference>
<sequence>MDFMFYLEDDEAVEGGQYECDRPGCTKAYDTDKKLRKHIRHHEVIEEGRTICSECQRRFCSKQALKRHLSSTEHLQNVRRKGKGSSSQAGDPDADDEAVEGGQYECDRPGCTKAYDTDKKLRKHIRQHEVIEEGKTICPKCQRRFSSRANLRRHQESTGHFQAPSPPREPKKFQCPECDRSYDRKSTLKEHLKSHEGKADCPYCPESFGRPATMYNHVSKKHPDKPNPRDPRKSN</sequence>
<evidence type="ECO:0000256" key="8">
    <source>
        <dbReference type="ARBA" id="ARBA00023242"/>
    </source>
</evidence>
<comment type="subcellular location">
    <subcellularLocation>
        <location evidence="1">Nucleus</location>
    </subcellularLocation>
</comment>
<dbReference type="InterPro" id="IPR036236">
    <property type="entry name" value="Znf_C2H2_sf"/>
</dbReference>
<keyword evidence="7" id="KW-0804">Transcription</keyword>
<proteinExistence type="predicted"/>
<evidence type="ECO:0000256" key="9">
    <source>
        <dbReference type="PROSITE-ProRule" id="PRU00042"/>
    </source>
</evidence>
<keyword evidence="3" id="KW-0677">Repeat</keyword>
<keyword evidence="4 9" id="KW-0863">Zinc-finger</keyword>
<keyword evidence="6" id="KW-0805">Transcription regulation</keyword>
<evidence type="ECO:0000256" key="1">
    <source>
        <dbReference type="ARBA" id="ARBA00004123"/>
    </source>
</evidence>
<evidence type="ECO:0000256" key="5">
    <source>
        <dbReference type="ARBA" id="ARBA00022833"/>
    </source>
</evidence>
<evidence type="ECO:0000256" key="4">
    <source>
        <dbReference type="ARBA" id="ARBA00022771"/>
    </source>
</evidence>
<keyword evidence="2" id="KW-0479">Metal-binding</keyword>
<dbReference type="AlphaFoldDB" id="A0A9P0AN56"/>
<dbReference type="FunFam" id="3.30.160.60:FF:000100">
    <property type="entry name" value="Zinc finger 45-like"/>
    <property type="match status" value="1"/>
</dbReference>
<evidence type="ECO:0000256" key="10">
    <source>
        <dbReference type="SAM" id="MobiDB-lite"/>
    </source>
</evidence>
<evidence type="ECO:0000256" key="7">
    <source>
        <dbReference type="ARBA" id="ARBA00023163"/>
    </source>
</evidence>
<evidence type="ECO:0000256" key="2">
    <source>
        <dbReference type="ARBA" id="ARBA00022723"/>
    </source>
</evidence>
<feature type="domain" description="C2H2-type" evidence="11">
    <location>
        <begin position="18"/>
        <end position="47"/>
    </location>
</feature>
<gene>
    <name evidence="12" type="ORF">BEMITA_LOCUS13629</name>
</gene>
<feature type="compositionally biased region" description="Basic and acidic residues" evidence="10">
    <location>
        <begin position="224"/>
        <end position="235"/>
    </location>
</feature>
<feature type="domain" description="C2H2-type" evidence="11">
    <location>
        <begin position="136"/>
        <end position="160"/>
    </location>
</feature>
<dbReference type="InterPro" id="IPR051061">
    <property type="entry name" value="Zinc_finger_trans_reg"/>
</dbReference>
<dbReference type="PANTHER" id="PTHR46179:SF13">
    <property type="entry name" value="C2H2-TYPE DOMAIN-CONTAINING PROTEIN"/>
    <property type="match status" value="1"/>
</dbReference>
<evidence type="ECO:0000313" key="13">
    <source>
        <dbReference type="Proteomes" id="UP001152759"/>
    </source>
</evidence>
<feature type="domain" description="C2H2-type" evidence="11">
    <location>
        <begin position="50"/>
        <end position="74"/>
    </location>
</feature>
<feature type="region of interest" description="Disordered" evidence="10">
    <location>
        <begin position="71"/>
        <end position="103"/>
    </location>
</feature>
<dbReference type="SMART" id="SM00355">
    <property type="entry name" value="ZnF_C2H2"/>
    <property type="match status" value="6"/>
</dbReference>
<dbReference type="SUPFAM" id="SSF57667">
    <property type="entry name" value="beta-beta-alpha zinc fingers"/>
    <property type="match status" value="4"/>
</dbReference>
<keyword evidence="5" id="KW-0862">Zinc</keyword>
<feature type="region of interest" description="Disordered" evidence="10">
    <location>
        <begin position="153"/>
        <end position="176"/>
    </location>
</feature>
<name>A0A9P0AN56_BEMTA</name>
<accession>A0A9P0AN56</accession>
<keyword evidence="13" id="KW-1185">Reference proteome</keyword>
<dbReference type="InterPro" id="IPR013087">
    <property type="entry name" value="Znf_C2H2_type"/>
</dbReference>
<dbReference type="PANTHER" id="PTHR46179">
    <property type="entry name" value="ZINC FINGER PROTEIN"/>
    <property type="match status" value="1"/>
</dbReference>